<feature type="domain" description="TF-B3" evidence="6">
    <location>
        <begin position="5"/>
        <end position="100"/>
    </location>
</feature>
<dbReference type="GO" id="GO:0005634">
    <property type="term" value="C:nucleus"/>
    <property type="evidence" value="ECO:0007669"/>
    <property type="project" value="UniProtKB-SubCell"/>
</dbReference>
<evidence type="ECO:0000256" key="5">
    <source>
        <dbReference type="ARBA" id="ARBA00023242"/>
    </source>
</evidence>
<evidence type="ECO:0000256" key="4">
    <source>
        <dbReference type="ARBA" id="ARBA00023163"/>
    </source>
</evidence>
<proteinExistence type="predicted"/>
<dbReference type="Gramene" id="Kaladp0031s0169.1.v1.1">
    <property type="protein sequence ID" value="Kaladp0031s0169.1.v1.1"/>
    <property type="gene ID" value="Kaladp0031s0169.v1.1"/>
</dbReference>
<feature type="domain" description="TF-B3" evidence="6">
    <location>
        <begin position="184"/>
        <end position="282"/>
    </location>
</feature>
<dbReference type="AlphaFoldDB" id="A0A7N0ZT69"/>
<dbReference type="EnsemblPlants" id="Kaladp0031s0169.1.v1.1">
    <property type="protein sequence ID" value="Kaladp0031s0169.1.v1.1"/>
    <property type="gene ID" value="Kaladp0031s0169.v1.1"/>
</dbReference>
<dbReference type="Pfam" id="PF02362">
    <property type="entry name" value="B3"/>
    <property type="match status" value="2"/>
</dbReference>
<protein>
    <recommendedName>
        <fullName evidence="6">TF-B3 domain-containing protein</fullName>
    </recommendedName>
</protein>
<comment type="subcellular location">
    <subcellularLocation>
        <location evidence="1">Nucleus</location>
    </subcellularLocation>
</comment>
<dbReference type="InterPro" id="IPR015300">
    <property type="entry name" value="DNA-bd_pseudobarrel_sf"/>
</dbReference>
<evidence type="ECO:0000313" key="7">
    <source>
        <dbReference type="EnsemblPlants" id="Kaladp0031s0169.1.v1.1"/>
    </source>
</evidence>
<dbReference type="InterPro" id="IPR050655">
    <property type="entry name" value="Plant_B3_domain"/>
</dbReference>
<dbReference type="Gene3D" id="2.40.330.10">
    <property type="entry name" value="DNA-binding pseudobarrel domain"/>
    <property type="match status" value="2"/>
</dbReference>
<evidence type="ECO:0000313" key="8">
    <source>
        <dbReference type="Proteomes" id="UP000594263"/>
    </source>
</evidence>
<dbReference type="CDD" id="cd10017">
    <property type="entry name" value="B3_DNA"/>
    <property type="match status" value="2"/>
</dbReference>
<dbReference type="InterPro" id="IPR003340">
    <property type="entry name" value="B3_DNA-bd"/>
</dbReference>
<dbReference type="GO" id="GO:0003677">
    <property type="term" value="F:DNA binding"/>
    <property type="evidence" value="ECO:0007669"/>
    <property type="project" value="UniProtKB-KW"/>
</dbReference>
<dbReference type="SUPFAM" id="SSF101936">
    <property type="entry name" value="DNA-binding pseudobarrel domain"/>
    <property type="match status" value="2"/>
</dbReference>
<dbReference type="PROSITE" id="PS50863">
    <property type="entry name" value="B3"/>
    <property type="match status" value="2"/>
</dbReference>
<dbReference type="SMART" id="SM01019">
    <property type="entry name" value="B3"/>
    <property type="match status" value="2"/>
</dbReference>
<keyword evidence="2" id="KW-0805">Transcription regulation</keyword>
<accession>A0A7N0ZT69</accession>
<evidence type="ECO:0000256" key="2">
    <source>
        <dbReference type="ARBA" id="ARBA00023015"/>
    </source>
</evidence>
<evidence type="ECO:0000256" key="1">
    <source>
        <dbReference type="ARBA" id="ARBA00004123"/>
    </source>
</evidence>
<sequence length="283" mass="31786">MDLLPVFFKIYFPDDSSEIMKMPEEFVGHLKADYKGCRQAYLVGPGGEEWRVGFARCGNDCFFTDGWKTFVKDNGVAYGHFLLFRYRGGMRFKVNIFTPSGLESEAAFTAKCTQGWKNNGAEKGQSSNNGGQVLPACCLVKPSADEGTSRRPGKRPKGESHSISFMMSAAEQRVADVFSSVHPFIIRQMNFERSQMPVLHILKSFFSENSVICKPSDRHLVLRTRHGGCWSLTINHGTYVHTLCDGWASFLRDNNVENGDVCVFEIADSSKLELLVHVFHSPF</sequence>
<dbReference type="OMA" id="ARACQRD"/>
<keyword evidence="4" id="KW-0804">Transcription</keyword>
<dbReference type="Proteomes" id="UP000594263">
    <property type="component" value="Unplaced"/>
</dbReference>
<organism evidence="7 8">
    <name type="scientific">Kalanchoe fedtschenkoi</name>
    <name type="common">Lavender scallops</name>
    <name type="synonym">South American air plant</name>
    <dbReference type="NCBI Taxonomy" id="63787"/>
    <lineage>
        <taxon>Eukaryota</taxon>
        <taxon>Viridiplantae</taxon>
        <taxon>Streptophyta</taxon>
        <taxon>Embryophyta</taxon>
        <taxon>Tracheophyta</taxon>
        <taxon>Spermatophyta</taxon>
        <taxon>Magnoliopsida</taxon>
        <taxon>eudicotyledons</taxon>
        <taxon>Gunneridae</taxon>
        <taxon>Pentapetalae</taxon>
        <taxon>Saxifragales</taxon>
        <taxon>Crassulaceae</taxon>
        <taxon>Kalanchoe</taxon>
    </lineage>
</organism>
<keyword evidence="5" id="KW-0539">Nucleus</keyword>
<keyword evidence="3" id="KW-0238">DNA-binding</keyword>
<name>A0A7N0ZT69_KALFE</name>
<keyword evidence="8" id="KW-1185">Reference proteome</keyword>
<reference evidence="7" key="1">
    <citation type="submission" date="2021-01" db="UniProtKB">
        <authorList>
            <consortium name="EnsemblPlants"/>
        </authorList>
    </citation>
    <scope>IDENTIFICATION</scope>
</reference>
<evidence type="ECO:0000256" key="3">
    <source>
        <dbReference type="ARBA" id="ARBA00023125"/>
    </source>
</evidence>
<dbReference type="PANTHER" id="PTHR31920:SF145">
    <property type="entry name" value="B3 DOMAIN-CONTAINING PROTEIN REM20-LIKE ISOFORM X1"/>
    <property type="match status" value="1"/>
</dbReference>
<evidence type="ECO:0000259" key="6">
    <source>
        <dbReference type="PROSITE" id="PS50863"/>
    </source>
</evidence>
<dbReference type="PANTHER" id="PTHR31920">
    <property type="entry name" value="B3 DOMAIN-CONTAINING"/>
    <property type="match status" value="1"/>
</dbReference>